<comment type="caution">
    <text evidence="2">The sequence shown here is derived from an EMBL/GenBank/DDBJ whole genome shotgun (WGS) entry which is preliminary data.</text>
</comment>
<evidence type="ECO:0000313" key="2">
    <source>
        <dbReference type="EMBL" id="KAG2491578.1"/>
    </source>
</evidence>
<protein>
    <submittedName>
        <fullName evidence="2">Uncharacterized protein</fullName>
    </submittedName>
</protein>
<dbReference type="Proteomes" id="UP000612055">
    <property type="component" value="Unassembled WGS sequence"/>
</dbReference>
<dbReference type="EMBL" id="JAEHOE010000052">
    <property type="protein sequence ID" value="KAG2491578.1"/>
    <property type="molecule type" value="Genomic_DNA"/>
</dbReference>
<dbReference type="AlphaFoldDB" id="A0A836BXT9"/>
<evidence type="ECO:0000256" key="1">
    <source>
        <dbReference type="SAM" id="MobiDB-lite"/>
    </source>
</evidence>
<accession>A0A836BXT9</accession>
<feature type="region of interest" description="Disordered" evidence="1">
    <location>
        <begin position="210"/>
        <end position="233"/>
    </location>
</feature>
<organism evidence="2 3">
    <name type="scientific">Edaphochlamys debaryana</name>
    <dbReference type="NCBI Taxonomy" id="47281"/>
    <lineage>
        <taxon>Eukaryota</taxon>
        <taxon>Viridiplantae</taxon>
        <taxon>Chlorophyta</taxon>
        <taxon>core chlorophytes</taxon>
        <taxon>Chlorophyceae</taxon>
        <taxon>CS clade</taxon>
        <taxon>Chlamydomonadales</taxon>
        <taxon>Chlamydomonadales incertae sedis</taxon>
        <taxon>Edaphochlamys</taxon>
    </lineage>
</organism>
<keyword evidence="3" id="KW-1185">Reference proteome</keyword>
<proteinExistence type="predicted"/>
<gene>
    <name evidence="2" type="ORF">HYH03_010145</name>
</gene>
<sequence>MSRLTSLEVVHFELPEVCIYGAGAKLSQMTSLCQLTLDVGEHETCFASSDVNVVLALRPRSLKRLVMREVFLADSVYQRHAVSCTFEGDKLLETVVEEAKDNARDCVLVQPHLEDFLHFAFHRVNGGQPQGRLDLRIKVHLGHPATRDLHRLTQALAAFEPVSLRKLVVDVNVNPAASPPLEDLLEVVRLFGLPEQLQWASRISGTVRLRPPFPAHEHPSTGQGSRPQGQWPPISPVASVPLQAIVDGALVRMVSASNGECTQVLVQGQLAQSLLSSRTRQGPQLSAWVEQLAKAVSRTAPKEAGPLRSRREGKHRICWYEALAASDAVILHCGSSDAAKRALGGGGSRGEDEEAGVLLSSLPLDRALLQELQALWDGAEGGTPSAARAPSGDTPGAHGSPGAGPGESNGAQAGPNPEPQRGHGDARSAVAVERLRWLLEAWEGPRALPPPQYLDAST</sequence>
<reference evidence="2" key="1">
    <citation type="journal article" date="2020" name="bioRxiv">
        <title>Comparative genomics of Chlamydomonas.</title>
        <authorList>
            <person name="Craig R.J."/>
            <person name="Hasan A.R."/>
            <person name="Ness R.W."/>
            <person name="Keightley P.D."/>
        </authorList>
    </citation>
    <scope>NUCLEOTIDE SEQUENCE</scope>
    <source>
        <strain evidence="2">CCAP 11/70</strain>
    </source>
</reference>
<feature type="region of interest" description="Disordered" evidence="1">
    <location>
        <begin position="379"/>
        <end position="428"/>
    </location>
</feature>
<evidence type="ECO:0000313" key="3">
    <source>
        <dbReference type="Proteomes" id="UP000612055"/>
    </source>
</evidence>
<name>A0A836BXT9_9CHLO</name>